<dbReference type="Proteomes" id="UP001156882">
    <property type="component" value="Unassembled WGS sequence"/>
</dbReference>
<gene>
    <name evidence="1" type="ORF">GCM10007874_45990</name>
</gene>
<comment type="caution">
    <text evidence="1">The sequence shown here is derived from an EMBL/GenBank/DDBJ whole genome shotgun (WGS) entry which is preliminary data.</text>
</comment>
<accession>A0ABQ6CTK1</accession>
<keyword evidence="2" id="KW-1185">Reference proteome</keyword>
<name>A0ABQ6CTK1_9HYPH</name>
<proteinExistence type="predicted"/>
<sequence>MGIALTETEQVEISRRPMRIVEPMPQKHRPFQYEPIPIVTDAEAIEQPLESVLSEKQLEWFVALL</sequence>
<evidence type="ECO:0000313" key="2">
    <source>
        <dbReference type="Proteomes" id="UP001156882"/>
    </source>
</evidence>
<dbReference type="EMBL" id="BSPC01000051">
    <property type="protein sequence ID" value="GLS21582.1"/>
    <property type="molecule type" value="Genomic_DNA"/>
</dbReference>
<organism evidence="1 2">
    <name type="scientific">Labrys miyagiensis</name>
    <dbReference type="NCBI Taxonomy" id="346912"/>
    <lineage>
        <taxon>Bacteria</taxon>
        <taxon>Pseudomonadati</taxon>
        <taxon>Pseudomonadota</taxon>
        <taxon>Alphaproteobacteria</taxon>
        <taxon>Hyphomicrobiales</taxon>
        <taxon>Xanthobacteraceae</taxon>
        <taxon>Labrys</taxon>
    </lineage>
</organism>
<evidence type="ECO:0000313" key="1">
    <source>
        <dbReference type="EMBL" id="GLS21582.1"/>
    </source>
</evidence>
<reference evidence="2" key="1">
    <citation type="journal article" date="2019" name="Int. J. Syst. Evol. Microbiol.">
        <title>The Global Catalogue of Microorganisms (GCM) 10K type strain sequencing project: providing services to taxonomists for standard genome sequencing and annotation.</title>
        <authorList>
            <consortium name="The Broad Institute Genomics Platform"/>
            <consortium name="The Broad Institute Genome Sequencing Center for Infectious Disease"/>
            <person name="Wu L."/>
            <person name="Ma J."/>
        </authorList>
    </citation>
    <scope>NUCLEOTIDE SEQUENCE [LARGE SCALE GENOMIC DNA]</scope>
    <source>
        <strain evidence="2">NBRC 101365</strain>
    </source>
</reference>
<protein>
    <submittedName>
        <fullName evidence="1">Uncharacterized protein</fullName>
    </submittedName>
</protein>